<keyword evidence="11 17" id="KW-0547">Nucleotide-binding</keyword>
<keyword evidence="16 17" id="KW-0170">Cobalt</keyword>
<protein>
    <recommendedName>
        <fullName evidence="7 17">3-dehydroquinate synthase</fullName>
        <shortName evidence="17">DHQS</shortName>
        <ecNumber evidence="6 17">4.2.3.4</ecNumber>
    </recommendedName>
</protein>
<dbReference type="RefSeq" id="WP_343753088.1">
    <property type="nucleotide sequence ID" value="NZ_BAAADM010000054.1"/>
</dbReference>
<dbReference type="InterPro" id="IPR050071">
    <property type="entry name" value="Dehydroquinate_synthase"/>
</dbReference>
<organism evidence="20 21">
    <name type="scientific">Lentibacillus halophilus</name>
    <dbReference type="NCBI Taxonomy" id="295065"/>
    <lineage>
        <taxon>Bacteria</taxon>
        <taxon>Bacillati</taxon>
        <taxon>Bacillota</taxon>
        <taxon>Bacilli</taxon>
        <taxon>Bacillales</taxon>
        <taxon>Bacillaceae</taxon>
        <taxon>Lentibacillus</taxon>
    </lineage>
</organism>
<evidence type="ECO:0000256" key="12">
    <source>
        <dbReference type="ARBA" id="ARBA00022833"/>
    </source>
</evidence>
<sequence length="362" mass="39871">MDVLNVKAASRTYPIYVGEGIRRDINYLLPGSYTSVLIITDEAVSGHYLEDVKEGLDQSRVFTHVIPVGEQAKSVDIFYQLHTKAITCGLDRQSLIIALGGGVVGDAAGFAAATFMRGIDFIQMPTTILAHDSSVGGKVAINHEHGKNLIGNFYPPNAVIYDIQTLHTLNKQEIRSGYAELVKEALLSDADFFHTLMNRNLASLTNNELTEDIMRGIRIKASIVETDEYESGVRTYLNLGHTLGHALEALLGYGKWTHGELVAIGLLFAIRVSEGAYDTNLPLEKLYTWLKTNDYPLELPVIDAETIITKMKLDKKANNASIRMVLLKEVGHPCTDNIDDADLRVHLTSFLDELAKQAKNGG</sequence>
<dbReference type="HAMAP" id="MF_00110">
    <property type="entry name" value="DHQ_synthase"/>
    <property type="match status" value="1"/>
</dbReference>
<evidence type="ECO:0000256" key="14">
    <source>
        <dbReference type="ARBA" id="ARBA00023141"/>
    </source>
</evidence>
<dbReference type="CDD" id="cd08195">
    <property type="entry name" value="DHQS"/>
    <property type="match status" value="1"/>
</dbReference>
<evidence type="ECO:0000256" key="17">
    <source>
        <dbReference type="HAMAP-Rule" id="MF_00110"/>
    </source>
</evidence>
<evidence type="ECO:0000256" key="4">
    <source>
        <dbReference type="ARBA" id="ARBA00004661"/>
    </source>
</evidence>
<comment type="cofactor">
    <cofactor evidence="17">
        <name>Co(2+)</name>
        <dbReference type="ChEBI" id="CHEBI:48828"/>
    </cofactor>
    <cofactor evidence="17">
        <name>Zn(2+)</name>
        <dbReference type="ChEBI" id="CHEBI:29105"/>
    </cofactor>
    <text evidence="17">Binds 1 divalent metal cation per subunit. Can use either Co(2+) or Zn(2+).</text>
</comment>
<keyword evidence="14 17" id="KW-0057">Aromatic amino acid biosynthesis</keyword>
<dbReference type="Proteomes" id="UP001501459">
    <property type="component" value="Unassembled WGS sequence"/>
</dbReference>
<evidence type="ECO:0000256" key="10">
    <source>
        <dbReference type="ARBA" id="ARBA00022723"/>
    </source>
</evidence>
<name>A0ABP3J8H5_9BACI</name>
<dbReference type="Pfam" id="PF24621">
    <property type="entry name" value="DHQS_C"/>
    <property type="match status" value="1"/>
</dbReference>
<dbReference type="NCBIfam" id="TIGR01357">
    <property type="entry name" value="aroB"/>
    <property type="match status" value="1"/>
</dbReference>
<dbReference type="PIRSF" id="PIRSF001455">
    <property type="entry name" value="DHQ_synth"/>
    <property type="match status" value="1"/>
</dbReference>
<evidence type="ECO:0000259" key="18">
    <source>
        <dbReference type="Pfam" id="PF01761"/>
    </source>
</evidence>
<evidence type="ECO:0000256" key="5">
    <source>
        <dbReference type="ARBA" id="ARBA00005412"/>
    </source>
</evidence>
<evidence type="ECO:0000256" key="16">
    <source>
        <dbReference type="ARBA" id="ARBA00023285"/>
    </source>
</evidence>
<feature type="binding site" evidence="17">
    <location>
        <position position="147"/>
    </location>
    <ligand>
        <name>NAD(+)</name>
        <dbReference type="ChEBI" id="CHEBI:57540"/>
    </ligand>
</feature>
<dbReference type="InterPro" id="IPR030963">
    <property type="entry name" value="DHQ_synth_fam"/>
</dbReference>
<feature type="domain" description="3-dehydroquinate synthase C-terminal" evidence="19">
    <location>
        <begin position="177"/>
        <end position="317"/>
    </location>
</feature>
<keyword evidence="21" id="KW-1185">Reference proteome</keyword>
<comment type="cofactor">
    <cofactor evidence="2 17">
        <name>NAD(+)</name>
        <dbReference type="ChEBI" id="CHEBI:57540"/>
    </cofactor>
</comment>
<feature type="binding site" evidence="17">
    <location>
        <position position="258"/>
    </location>
    <ligand>
        <name>Zn(2+)</name>
        <dbReference type="ChEBI" id="CHEBI:29105"/>
    </ligand>
</feature>
<evidence type="ECO:0000256" key="11">
    <source>
        <dbReference type="ARBA" id="ARBA00022741"/>
    </source>
</evidence>
<comment type="similarity">
    <text evidence="5 17">Belongs to the sugar phosphate cyclases superfamily. Dehydroquinate synthase family.</text>
</comment>
<evidence type="ECO:0000256" key="2">
    <source>
        <dbReference type="ARBA" id="ARBA00001911"/>
    </source>
</evidence>
<comment type="subcellular location">
    <subcellularLocation>
        <location evidence="3 17">Cytoplasm</location>
    </subcellularLocation>
</comment>
<evidence type="ECO:0000256" key="9">
    <source>
        <dbReference type="ARBA" id="ARBA00022605"/>
    </source>
</evidence>
<proteinExistence type="inferred from homology"/>
<comment type="catalytic activity">
    <reaction evidence="1 17">
        <text>7-phospho-2-dehydro-3-deoxy-D-arabino-heptonate = 3-dehydroquinate + phosphate</text>
        <dbReference type="Rhea" id="RHEA:21968"/>
        <dbReference type="ChEBI" id="CHEBI:32364"/>
        <dbReference type="ChEBI" id="CHEBI:43474"/>
        <dbReference type="ChEBI" id="CHEBI:58394"/>
        <dbReference type="EC" id="4.2.3.4"/>
    </reaction>
</comment>
<dbReference type="PANTHER" id="PTHR43622">
    <property type="entry name" value="3-DEHYDROQUINATE SYNTHASE"/>
    <property type="match status" value="1"/>
</dbReference>
<comment type="function">
    <text evidence="17">Catalyzes the conversion of 3-deoxy-D-arabino-heptulosonate 7-phosphate (DAHP) to dehydroquinate (DHQ).</text>
</comment>
<dbReference type="InterPro" id="IPR030960">
    <property type="entry name" value="DHQS/DOIS_N"/>
</dbReference>
<evidence type="ECO:0000256" key="13">
    <source>
        <dbReference type="ARBA" id="ARBA00023027"/>
    </source>
</evidence>
<feature type="binding site" evidence="17">
    <location>
        <position position="138"/>
    </location>
    <ligand>
        <name>NAD(+)</name>
        <dbReference type="ChEBI" id="CHEBI:57540"/>
    </ligand>
</feature>
<gene>
    <name evidence="17 20" type="primary">aroB</name>
    <name evidence="20" type="ORF">GCM10008983_22060</name>
</gene>
<comment type="caution">
    <text evidence="17">Lacks conserved residue(s) required for the propagation of feature annotation.</text>
</comment>
<evidence type="ECO:0000256" key="7">
    <source>
        <dbReference type="ARBA" id="ARBA00017684"/>
    </source>
</evidence>
<keyword evidence="13 17" id="KW-0520">NAD</keyword>
<keyword evidence="15 17" id="KW-0456">Lyase</keyword>
<feature type="domain" description="3-dehydroquinate synthase N-terminal" evidence="18">
    <location>
        <begin position="65"/>
        <end position="175"/>
    </location>
</feature>
<comment type="caution">
    <text evidence="20">The sequence shown here is derived from an EMBL/GenBank/DDBJ whole genome shotgun (WGS) entry which is preliminary data.</text>
</comment>
<comment type="pathway">
    <text evidence="4 17">Metabolic intermediate biosynthesis; chorismate biosynthesis; chorismate from D-erythrose 4-phosphate and phosphoenolpyruvate: step 2/7.</text>
</comment>
<evidence type="ECO:0000256" key="8">
    <source>
        <dbReference type="ARBA" id="ARBA00022490"/>
    </source>
</evidence>
<feature type="binding site" evidence="17">
    <location>
        <begin position="165"/>
        <end position="168"/>
    </location>
    <ligand>
        <name>NAD(+)</name>
        <dbReference type="ChEBI" id="CHEBI:57540"/>
    </ligand>
</feature>
<keyword evidence="10 17" id="KW-0479">Metal-binding</keyword>
<dbReference type="InterPro" id="IPR016037">
    <property type="entry name" value="DHQ_synth_AroB"/>
</dbReference>
<keyword evidence="8 17" id="KW-0963">Cytoplasm</keyword>
<evidence type="ECO:0000313" key="20">
    <source>
        <dbReference type="EMBL" id="GAA0444271.1"/>
    </source>
</evidence>
<dbReference type="Pfam" id="PF01761">
    <property type="entry name" value="DHQ_synthase"/>
    <property type="match status" value="1"/>
</dbReference>
<dbReference type="SUPFAM" id="SSF56796">
    <property type="entry name" value="Dehydroquinate synthase-like"/>
    <property type="match status" value="1"/>
</dbReference>
<evidence type="ECO:0000256" key="3">
    <source>
        <dbReference type="ARBA" id="ARBA00004496"/>
    </source>
</evidence>
<dbReference type="PANTHER" id="PTHR43622:SF7">
    <property type="entry name" value="3-DEHYDROQUINATE SYNTHASE, CHLOROPLASTIC"/>
    <property type="match status" value="1"/>
</dbReference>
<evidence type="ECO:0000256" key="15">
    <source>
        <dbReference type="ARBA" id="ARBA00023239"/>
    </source>
</evidence>
<feature type="binding site" evidence="17">
    <location>
        <position position="180"/>
    </location>
    <ligand>
        <name>Zn(2+)</name>
        <dbReference type="ChEBI" id="CHEBI:29105"/>
    </ligand>
</feature>
<evidence type="ECO:0000259" key="19">
    <source>
        <dbReference type="Pfam" id="PF24621"/>
    </source>
</evidence>
<feature type="binding site" evidence="17">
    <location>
        <begin position="126"/>
        <end position="127"/>
    </location>
    <ligand>
        <name>NAD(+)</name>
        <dbReference type="ChEBI" id="CHEBI:57540"/>
    </ligand>
</feature>
<feature type="binding site" evidence="17">
    <location>
        <begin position="102"/>
        <end position="106"/>
    </location>
    <ligand>
        <name>NAD(+)</name>
        <dbReference type="ChEBI" id="CHEBI:57540"/>
    </ligand>
</feature>
<evidence type="ECO:0000256" key="1">
    <source>
        <dbReference type="ARBA" id="ARBA00001393"/>
    </source>
</evidence>
<dbReference type="Gene3D" id="1.20.1090.10">
    <property type="entry name" value="Dehydroquinate synthase-like - alpha domain"/>
    <property type="match status" value="1"/>
</dbReference>
<dbReference type="EMBL" id="BAAADM010000054">
    <property type="protein sequence ID" value="GAA0444271.1"/>
    <property type="molecule type" value="Genomic_DNA"/>
</dbReference>
<feature type="binding site" evidence="17">
    <location>
        <position position="241"/>
    </location>
    <ligand>
        <name>Zn(2+)</name>
        <dbReference type="ChEBI" id="CHEBI:29105"/>
    </ligand>
</feature>
<evidence type="ECO:0000313" key="21">
    <source>
        <dbReference type="Proteomes" id="UP001501459"/>
    </source>
</evidence>
<dbReference type="InterPro" id="IPR056179">
    <property type="entry name" value="DHQS_C"/>
</dbReference>
<dbReference type="EC" id="4.2.3.4" evidence="6 17"/>
<reference evidence="21" key="1">
    <citation type="journal article" date="2019" name="Int. J. Syst. Evol. Microbiol.">
        <title>The Global Catalogue of Microorganisms (GCM) 10K type strain sequencing project: providing services to taxonomists for standard genome sequencing and annotation.</title>
        <authorList>
            <consortium name="The Broad Institute Genomics Platform"/>
            <consortium name="The Broad Institute Genome Sequencing Center for Infectious Disease"/>
            <person name="Wu L."/>
            <person name="Ma J."/>
        </authorList>
    </citation>
    <scope>NUCLEOTIDE SEQUENCE [LARGE SCALE GENOMIC DNA]</scope>
    <source>
        <strain evidence="21">JCM 12149</strain>
    </source>
</reference>
<evidence type="ECO:0000256" key="6">
    <source>
        <dbReference type="ARBA" id="ARBA00013031"/>
    </source>
</evidence>
<dbReference type="Gene3D" id="3.40.50.1970">
    <property type="match status" value="1"/>
</dbReference>
<keyword evidence="9 17" id="KW-0028">Amino-acid biosynthesis</keyword>
<accession>A0ABP3J8H5</accession>
<keyword evidence="12 17" id="KW-0862">Zinc</keyword>